<dbReference type="AlphaFoldDB" id="A0A7R6SZF8"/>
<dbReference type="KEGG" id="thyd:TTHT_1288"/>
<dbReference type="Proteomes" id="UP000595564">
    <property type="component" value="Chromosome"/>
</dbReference>
<name>A0A7R6SZF8_9BACT</name>
<protein>
    <submittedName>
        <fullName evidence="2">Uncharacterized protein</fullName>
    </submittedName>
</protein>
<evidence type="ECO:0000313" key="2">
    <source>
        <dbReference type="EMBL" id="BBB32805.1"/>
    </source>
</evidence>
<keyword evidence="1" id="KW-1133">Transmembrane helix</keyword>
<keyword evidence="1" id="KW-0472">Membrane</keyword>
<gene>
    <name evidence="2" type="ORF">TTHT_1288</name>
</gene>
<evidence type="ECO:0000256" key="1">
    <source>
        <dbReference type="SAM" id="Phobius"/>
    </source>
</evidence>
<dbReference type="RefSeq" id="WP_201327109.1">
    <property type="nucleotide sequence ID" value="NZ_AP017470.1"/>
</dbReference>
<accession>A0A7R6SZF8</accession>
<feature type="transmembrane region" description="Helical" evidence="1">
    <location>
        <begin position="12"/>
        <end position="32"/>
    </location>
</feature>
<organism evidence="2 3">
    <name type="scientific">Thermotomaculum hydrothermale</name>
    <dbReference type="NCBI Taxonomy" id="981385"/>
    <lineage>
        <taxon>Bacteria</taxon>
        <taxon>Pseudomonadati</taxon>
        <taxon>Acidobacteriota</taxon>
        <taxon>Holophagae</taxon>
        <taxon>Thermotomaculales</taxon>
        <taxon>Thermotomaculaceae</taxon>
        <taxon>Thermotomaculum</taxon>
    </lineage>
</organism>
<dbReference type="EMBL" id="AP017470">
    <property type="protein sequence ID" value="BBB32805.1"/>
    <property type="molecule type" value="Genomic_DNA"/>
</dbReference>
<keyword evidence="1" id="KW-0812">Transmembrane</keyword>
<proteinExistence type="predicted"/>
<sequence length="93" mass="11174">MRREYNLVFKTLIVVFLIGLPYLSYVAIKSMVERKGREIKRIESEILRTKKSINNLERIFSERIDYKKVESKAKQMGFDYINPQRNKIFVVKD</sequence>
<reference evidence="2 3" key="1">
    <citation type="journal article" date="2012" name="Extremophiles">
        <title>Thermotomaculum hydrothermale gen. nov., sp. nov., a novel heterotrophic thermophile within the phylum Acidobacteria from a deep-sea hydrothermal vent chimney in the Southern Okinawa Trough.</title>
        <authorList>
            <person name="Izumi H."/>
            <person name="Nunoura T."/>
            <person name="Miyazaki M."/>
            <person name="Mino S."/>
            <person name="Toki T."/>
            <person name="Takai K."/>
            <person name="Sako Y."/>
            <person name="Sawabe T."/>
            <person name="Nakagawa S."/>
        </authorList>
    </citation>
    <scope>NUCLEOTIDE SEQUENCE [LARGE SCALE GENOMIC DNA]</scope>
    <source>
        <strain evidence="2 3">AC55</strain>
    </source>
</reference>
<evidence type="ECO:0000313" key="3">
    <source>
        <dbReference type="Proteomes" id="UP000595564"/>
    </source>
</evidence>
<keyword evidence="3" id="KW-1185">Reference proteome</keyword>